<gene>
    <name evidence="2" type="ORF">H8E79_03115</name>
</gene>
<evidence type="ECO:0000256" key="1">
    <source>
        <dbReference type="SAM" id="SignalP"/>
    </source>
</evidence>
<keyword evidence="1" id="KW-0732">Signal</keyword>
<protein>
    <submittedName>
        <fullName evidence="2">Uncharacterized protein</fullName>
    </submittedName>
</protein>
<evidence type="ECO:0000313" key="3">
    <source>
        <dbReference type="Proteomes" id="UP000599024"/>
    </source>
</evidence>
<name>A0A8J6NA54_9BACT</name>
<dbReference type="SUPFAM" id="SSF52821">
    <property type="entry name" value="Rhodanese/Cell cycle control phosphatase"/>
    <property type="match status" value="1"/>
</dbReference>
<dbReference type="EMBL" id="JACNLK010000029">
    <property type="protein sequence ID" value="MBC8208144.1"/>
    <property type="molecule type" value="Genomic_DNA"/>
</dbReference>
<accession>A0A8J6NA54</accession>
<organism evidence="2 3">
    <name type="scientific">Candidatus Desulfatifera sulfidica</name>
    <dbReference type="NCBI Taxonomy" id="2841691"/>
    <lineage>
        <taxon>Bacteria</taxon>
        <taxon>Pseudomonadati</taxon>
        <taxon>Thermodesulfobacteriota</taxon>
        <taxon>Desulfobulbia</taxon>
        <taxon>Desulfobulbales</taxon>
        <taxon>Desulfobulbaceae</taxon>
        <taxon>Candidatus Desulfatifera</taxon>
    </lineage>
</organism>
<dbReference type="AlphaFoldDB" id="A0A8J6NA54"/>
<proteinExistence type="predicted"/>
<dbReference type="InterPro" id="IPR036873">
    <property type="entry name" value="Rhodanese-like_dom_sf"/>
</dbReference>
<comment type="caution">
    <text evidence="2">The sequence shown here is derived from an EMBL/GenBank/DDBJ whole genome shotgun (WGS) entry which is preliminary data.</text>
</comment>
<evidence type="ECO:0000313" key="2">
    <source>
        <dbReference type="EMBL" id="MBC8208144.1"/>
    </source>
</evidence>
<reference evidence="2 3" key="1">
    <citation type="submission" date="2020-08" db="EMBL/GenBank/DDBJ databases">
        <title>Bridging the membrane lipid divide: bacteria of the FCB group superphylum have the potential to synthesize archaeal ether lipids.</title>
        <authorList>
            <person name="Villanueva L."/>
            <person name="Von Meijenfeldt F.A.B."/>
            <person name="Westbye A.B."/>
            <person name="Yadav S."/>
            <person name="Hopmans E.C."/>
            <person name="Dutilh B.E."/>
            <person name="Sinninghe Damste J.S."/>
        </authorList>
    </citation>
    <scope>NUCLEOTIDE SEQUENCE [LARGE SCALE GENOMIC DNA]</scope>
    <source>
        <strain evidence="2">NIOZ-UU81</strain>
    </source>
</reference>
<feature type="signal peptide" evidence="1">
    <location>
        <begin position="1"/>
        <end position="24"/>
    </location>
</feature>
<dbReference type="Proteomes" id="UP000599024">
    <property type="component" value="Unassembled WGS sequence"/>
</dbReference>
<feature type="chain" id="PRO_5035235446" evidence="1">
    <location>
        <begin position="25"/>
        <end position="117"/>
    </location>
</feature>
<sequence>MFRRMLLLLMTVTVITGLTAPCFAAKIAPPLEPGKGFHLATVDDAAKMHKDGATVVACHSHTTDYMKGHPEGTLYITCMVPADHKRVDVPLDKVLFDVNALPANKNSDIIMYCASDT</sequence>